<sequence length="168" mass="17019">MVVESLVGIAWLTVGTLGLGADGAGTLLLAVGIALVVVIFVENRRRGSHPFDGPRSADLLRLAAITAGAIVVASVLLGLIGWSEVGPGVAAVATGGAFLALARSTGQRPTQWLGIALAALGVLAVLISTQEASGFVSQGLLGLVSGLLLLLSAADRIGMLETLRDRFR</sequence>
<evidence type="ECO:0000313" key="2">
    <source>
        <dbReference type="EMBL" id="MFC5064713.1"/>
    </source>
</evidence>
<feature type="transmembrane region" description="Helical" evidence="1">
    <location>
        <begin position="135"/>
        <end position="154"/>
    </location>
</feature>
<reference evidence="3" key="1">
    <citation type="journal article" date="2019" name="Int. J. Syst. Evol. Microbiol.">
        <title>The Global Catalogue of Microorganisms (GCM) 10K type strain sequencing project: providing services to taxonomists for standard genome sequencing and annotation.</title>
        <authorList>
            <consortium name="The Broad Institute Genomics Platform"/>
            <consortium name="The Broad Institute Genome Sequencing Center for Infectious Disease"/>
            <person name="Wu L."/>
            <person name="Ma J."/>
        </authorList>
    </citation>
    <scope>NUCLEOTIDE SEQUENCE [LARGE SCALE GENOMIC DNA]</scope>
    <source>
        <strain evidence="3">CGMCC 4.7093</strain>
    </source>
</reference>
<evidence type="ECO:0000256" key="1">
    <source>
        <dbReference type="SAM" id="Phobius"/>
    </source>
</evidence>
<feature type="transmembrane region" description="Helical" evidence="1">
    <location>
        <begin position="112"/>
        <end position="129"/>
    </location>
</feature>
<feature type="transmembrane region" description="Helical" evidence="1">
    <location>
        <begin position="62"/>
        <end position="82"/>
    </location>
</feature>
<accession>A0ABV9YTD8</accession>
<feature type="transmembrane region" description="Helical" evidence="1">
    <location>
        <begin position="88"/>
        <end position="105"/>
    </location>
</feature>
<evidence type="ECO:0000313" key="3">
    <source>
        <dbReference type="Proteomes" id="UP001595947"/>
    </source>
</evidence>
<keyword evidence="1" id="KW-0472">Membrane</keyword>
<name>A0ABV9YTD8_9PSEU</name>
<dbReference type="EMBL" id="JBHSIV010000026">
    <property type="protein sequence ID" value="MFC5064713.1"/>
    <property type="molecule type" value="Genomic_DNA"/>
</dbReference>
<dbReference type="RefSeq" id="WP_378038055.1">
    <property type="nucleotide sequence ID" value="NZ_JBHSIV010000026.1"/>
</dbReference>
<comment type="caution">
    <text evidence="2">The sequence shown here is derived from an EMBL/GenBank/DDBJ whole genome shotgun (WGS) entry which is preliminary data.</text>
</comment>
<organism evidence="2 3">
    <name type="scientific">Actinomycetospora atypica</name>
    <dbReference type="NCBI Taxonomy" id="1290095"/>
    <lineage>
        <taxon>Bacteria</taxon>
        <taxon>Bacillati</taxon>
        <taxon>Actinomycetota</taxon>
        <taxon>Actinomycetes</taxon>
        <taxon>Pseudonocardiales</taxon>
        <taxon>Pseudonocardiaceae</taxon>
        <taxon>Actinomycetospora</taxon>
    </lineage>
</organism>
<keyword evidence="3" id="KW-1185">Reference proteome</keyword>
<dbReference type="Proteomes" id="UP001595947">
    <property type="component" value="Unassembled WGS sequence"/>
</dbReference>
<keyword evidence="1" id="KW-0812">Transmembrane</keyword>
<proteinExistence type="predicted"/>
<keyword evidence="1" id="KW-1133">Transmembrane helix</keyword>
<gene>
    <name evidence="2" type="ORF">ACFPBZ_20995</name>
</gene>
<feature type="transmembrane region" description="Helical" evidence="1">
    <location>
        <begin position="20"/>
        <end position="41"/>
    </location>
</feature>
<protein>
    <submittedName>
        <fullName evidence="2">Uncharacterized protein</fullName>
    </submittedName>
</protein>